<name>A0A6B1FDF8_9SYNE</name>
<dbReference type="EMBL" id="VYDO01000273">
    <property type="protein sequence ID" value="MYG39013.1"/>
    <property type="molecule type" value="Genomic_DNA"/>
</dbReference>
<dbReference type="NCBIfam" id="NF038096">
    <property type="entry name" value="thylak_slr1796"/>
    <property type="match status" value="1"/>
</dbReference>
<feature type="domain" description="Thioredoxin" evidence="1">
    <location>
        <begin position="27"/>
        <end position="165"/>
    </location>
</feature>
<organism evidence="2">
    <name type="scientific">Synechococcus sp. SB0676_bin_10</name>
    <dbReference type="NCBI Taxonomy" id="2604869"/>
    <lineage>
        <taxon>Bacteria</taxon>
        <taxon>Bacillati</taxon>
        <taxon>Cyanobacteriota</taxon>
        <taxon>Cyanophyceae</taxon>
        <taxon>Synechococcales</taxon>
        <taxon>Synechococcaceae</taxon>
        <taxon>Synechococcus</taxon>
    </lineage>
</organism>
<dbReference type="SUPFAM" id="SSF52833">
    <property type="entry name" value="Thioredoxin-like"/>
    <property type="match status" value="1"/>
</dbReference>
<proteinExistence type="predicted"/>
<reference evidence="2" key="1">
    <citation type="submission" date="2019-09" db="EMBL/GenBank/DDBJ databases">
        <title>Characterisation of the sponge microbiome using genome-centric metagenomics.</title>
        <authorList>
            <person name="Engelberts J.P."/>
            <person name="Robbins S.J."/>
            <person name="De Goeij J.M."/>
            <person name="Aranda M."/>
            <person name="Bell S.C."/>
            <person name="Webster N.S."/>
        </authorList>
    </citation>
    <scope>NUCLEOTIDE SEQUENCE</scope>
    <source>
        <strain evidence="2">SB0676_bin_10</strain>
    </source>
</reference>
<accession>A0A6B1FDF8</accession>
<comment type="caution">
    <text evidence="2">The sequence shown here is derived from an EMBL/GenBank/DDBJ whole genome shotgun (WGS) entry which is preliminary data.</text>
</comment>
<evidence type="ECO:0000259" key="1">
    <source>
        <dbReference type="PROSITE" id="PS51352"/>
    </source>
</evidence>
<dbReference type="AlphaFoldDB" id="A0A6B1FDF8"/>
<protein>
    <submittedName>
        <fullName evidence="2">Redoxin domain-containing protein</fullName>
    </submittedName>
</protein>
<evidence type="ECO:0000313" key="2">
    <source>
        <dbReference type="EMBL" id="MYG39013.1"/>
    </source>
</evidence>
<gene>
    <name evidence="2" type="ORF">F4162_08685</name>
</gene>
<dbReference type="Gene3D" id="3.40.30.10">
    <property type="entry name" value="Glutaredoxin"/>
    <property type="match status" value="1"/>
</dbReference>
<dbReference type="PROSITE" id="PS51352">
    <property type="entry name" value="THIOREDOXIN_2"/>
    <property type="match status" value="1"/>
</dbReference>
<sequence>MTQQHGRHRFRCHWLSLLALVVAVMGLLLPSSAWAGRLDNAYDGNIFSLYAGDGAMVPPRNSLADSLRRHRPAVLAFYLDDSSDCKRFAPTLSRLNGEFQAADVIALSTDSLDPAEDAAPDNPSYYWRGLVPQVVILDRNGHVALDRTGQIPLEDLEQSLAGVSGLELPAAMAQRQTRAMEVNEINAEVVRAR</sequence>
<dbReference type="InterPro" id="IPR036249">
    <property type="entry name" value="Thioredoxin-like_sf"/>
</dbReference>
<dbReference type="InterPro" id="IPR048069">
    <property type="entry name" value="Thylak_slr1796"/>
</dbReference>
<dbReference type="InterPro" id="IPR013766">
    <property type="entry name" value="Thioredoxin_domain"/>
</dbReference>